<comment type="caution">
    <text evidence="2">The sequence shown here is derived from an EMBL/GenBank/DDBJ whole genome shotgun (WGS) entry which is preliminary data.</text>
</comment>
<keyword evidence="3" id="KW-1185">Reference proteome</keyword>
<evidence type="ECO:0008006" key="4">
    <source>
        <dbReference type="Google" id="ProtNLM"/>
    </source>
</evidence>
<organism evidence="2 3">
    <name type="scientific">Rubritalea tangerina</name>
    <dbReference type="NCBI Taxonomy" id="430798"/>
    <lineage>
        <taxon>Bacteria</taxon>
        <taxon>Pseudomonadati</taxon>
        <taxon>Verrucomicrobiota</taxon>
        <taxon>Verrucomicrobiia</taxon>
        <taxon>Verrucomicrobiales</taxon>
        <taxon>Rubritaleaceae</taxon>
        <taxon>Rubritalea</taxon>
    </lineage>
</organism>
<proteinExistence type="predicted"/>
<dbReference type="Proteomes" id="UP001597389">
    <property type="component" value="Unassembled WGS sequence"/>
</dbReference>
<feature type="compositionally biased region" description="Basic residues" evidence="1">
    <location>
        <begin position="1"/>
        <end position="46"/>
    </location>
</feature>
<feature type="region of interest" description="Disordered" evidence="1">
    <location>
        <begin position="1"/>
        <end position="47"/>
    </location>
</feature>
<name>A0ABW4Z6U7_9BACT</name>
<dbReference type="RefSeq" id="WP_377091170.1">
    <property type="nucleotide sequence ID" value="NZ_JBHSJL010000014.1"/>
</dbReference>
<accession>A0ABW4Z6U7</accession>
<protein>
    <recommendedName>
        <fullName evidence="4">DUF2934 domain-containing protein</fullName>
    </recommendedName>
</protein>
<evidence type="ECO:0000256" key="1">
    <source>
        <dbReference type="SAM" id="MobiDB-lite"/>
    </source>
</evidence>
<gene>
    <name evidence="2" type="ORF">ACFSW8_00975</name>
</gene>
<sequence length="99" mass="10673">MAKKATKKTAKKAAKTAVKSAKKAAKKATKKVAAKKTTKKVAKKSAKKAETVELELVAKVAPTREAIQQAAYFNYLDRLKSGQPGSPELDWSKAEQDLA</sequence>
<reference evidence="3" key="1">
    <citation type="journal article" date="2019" name="Int. J. Syst. Evol. Microbiol.">
        <title>The Global Catalogue of Microorganisms (GCM) 10K type strain sequencing project: providing services to taxonomists for standard genome sequencing and annotation.</title>
        <authorList>
            <consortium name="The Broad Institute Genomics Platform"/>
            <consortium name="The Broad Institute Genome Sequencing Center for Infectious Disease"/>
            <person name="Wu L."/>
            <person name="Ma J."/>
        </authorList>
    </citation>
    <scope>NUCLEOTIDE SEQUENCE [LARGE SCALE GENOMIC DNA]</scope>
    <source>
        <strain evidence="3">CCUG 57942</strain>
    </source>
</reference>
<evidence type="ECO:0000313" key="2">
    <source>
        <dbReference type="EMBL" id="MFD2157465.1"/>
    </source>
</evidence>
<dbReference type="EMBL" id="JBHUJB010000005">
    <property type="protein sequence ID" value="MFD2157465.1"/>
    <property type="molecule type" value="Genomic_DNA"/>
</dbReference>
<evidence type="ECO:0000313" key="3">
    <source>
        <dbReference type="Proteomes" id="UP001597389"/>
    </source>
</evidence>